<dbReference type="AlphaFoldDB" id="A0A832J8Z8"/>
<keyword evidence="2" id="KW-0813">Transport</keyword>
<accession>A0A832J8Z8</accession>
<dbReference type="GO" id="GO:0005524">
    <property type="term" value="F:ATP binding"/>
    <property type="evidence" value="ECO:0007669"/>
    <property type="project" value="UniProtKB-KW"/>
</dbReference>
<keyword evidence="5 7" id="KW-0067">ATP-binding</keyword>
<evidence type="ECO:0000259" key="6">
    <source>
        <dbReference type="Pfam" id="PF00005"/>
    </source>
</evidence>
<gene>
    <name evidence="7" type="ORF">ENJ65_03745</name>
</gene>
<feature type="non-terminal residue" evidence="7">
    <location>
        <position position="82"/>
    </location>
</feature>
<dbReference type="PANTHER" id="PTHR42711:SF5">
    <property type="entry name" value="ABC TRANSPORTER ATP-BINDING PROTEIN NATA"/>
    <property type="match status" value="1"/>
</dbReference>
<name>A0A832J8Z8_9GAMM</name>
<dbReference type="InterPro" id="IPR027417">
    <property type="entry name" value="P-loop_NTPase"/>
</dbReference>
<dbReference type="InterPro" id="IPR050763">
    <property type="entry name" value="ABC_transporter_ATP-binding"/>
</dbReference>
<proteinExistence type="inferred from homology"/>
<dbReference type="PANTHER" id="PTHR42711">
    <property type="entry name" value="ABC TRANSPORTER ATP-BINDING PROTEIN"/>
    <property type="match status" value="1"/>
</dbReference>
<evidence type="ECO:0000256" key="2">
    <source>
        <dbReference type="ARBA" id="ARBA00022448"/>
    </source>
</evidence>
<keyword evidence="3" id="KW-0536">Nodulation</keyword>
<feature type="domain" description="ABC transporter" evidence="6">
    <location>
        <begin position="19"/>
        <end position="82"/>
    </location>
</feature>
<evidence type="ECO:0000256" key="5">
    <source>
        <dbReference type="ARBA" id="ARBA00022840"/>
    </source>
</evidence>
<keyword evidence="4" id="KW-0547">Nucleotide-binding</keyword>
<dbReference type="EMBL" id="DRNF01000237">
    <property type="protein sequence ID" value="HHJ80727.1"/>
    <property type="molecule type" value="Genomic_DNA"/>
</dbReference>
<dbReference type="InterPro" id="IPR003439">
    <property type="entry name" value="ABC_transporter-like_ATP-bd"/>
</dbReference>
<evidence type="ECO:0000256" key="3">
    <source>
        <dbReference type="ARBA" id="ARBA00022458"/>
    </source>
</evidence>
<reference evidence="7" key="1">
    <citation type="journal article" date="2020" name="mSystems">
        <title>Genome- and Community-Level Interaction Insights into Carbon Utilization and Element Cycling Functions of Hydrothermarchaeota in Hydrothermal Sediment.</title>
        <authorList>
            <person name="Zhou Z."/>
            <person name="Liu Y."/>
            <person name="Xu W."/>
            <person name="Pan J."/>
            <person name="Luo Z.H."/>
            <person name="Li M."/>
        </authorList>
    </citation>
    <scope>NUCLEOTIDE SEQUENCE [LARGE SCALE GENOMIC DNA]</scope>
    <source>
        <strain evidence="7">HyVt-505</strain>
    </source>
</reference>
<dbReference type="SUPFAM" id="SSF52540">
    <property type="entry name" value="P-loop containing nucleoside triphosphate hydrolases"/>
    <property type="match status" value="1"/>
</dbReference>
<dbReference type="Pfam" id="PF00005">
    <property type="entry name" value="ABC_tran"/>
    <property type="match status" value="1"/>
</dbReference>
<sequence length="82" mass="8660">MIRVSGLTKIFEGGNKAIDDLSLEVKQGEILALLGPNGAGKTTAIRVFTTLSGFDEGEVEVAGFNVDRDPESVRRAIGLVAQ</sequence>
<evidence type="ECO:0000256" key="1">
    <source>
        <dbReference type="ARBA" id="ARBA00005417"/>
    </source>
</evidence>
<evidence type="ECO:0000313" key="7">
    <source>
        <dbReference type="EMBL" id="HHJ80727.1"/>
    </source>
</evidence>
<protein>
    <submittedName>
        <fullName evidence="7">ATP-binding cassette domain-containing protein</fullName>
    </submittedName>
</protein>
<comment type="caution">
    <text evidence="7">The sequence shown here is derived from an EMBL/GenBank/DDBJ whole genome shotgun (WGS) entry which is preliminary data.</text>
</comment>
<dbReference type="Gene3D" id="3.40.50.300">
    <property type="entry name" value="P-loop containing nucleotide triphosphate hydrolases"/>
    <property type="match status" value="1"/>
</dbReference>
<dbReference type="GO" id="GO:0016887">
    <property type="term" value="F:ATP hydrolysis activity"/>
    <property type="evidence" value="ECO:0007669"/>
    <property type="project" value="InterPro"/>
</dbReference>
<organism evidence="7">
    <name type="scientific">Candidatus Tenderia electrophaga</name>
    <dbReference type="NCBI Taxonomy" id="1748243"/>
    <lineage>
        <taxon>Bacteria</taxon>
        <taxon>Pseudomonadati</taxon>
        <taxon>Pseudomonadota</taxon>
        <taxon>Gammaproteobacteria</taxon>
        <taxon>Candidatus Tenderiales</taxon>
        <taxon>Candidatus Tenderiaceae</taxon>
        <taxon>Candidatus Tenderia</taxon>
    </lineage>
</organism>
<comment type="similarity">
    <text evidence="1">Belongs to the ABC transporter superfamily.</text>
</comment>
<evidence type="ECO:0000256" key="4">
    <source>
        <dbReference type="ARBA" id="ARBA00022741"/>
    </source>
</evidence>
<dbReference type="Proteomes" id="UP000885832">
    <property type="component" value="Unassembled WGS sequence"/>
</dbReference>